<organism evidence="1 2">
    <name type="scientific">Acinetobacter ursingii</name>
    <dbReference type="NCBI Taxonomy" id="108980"/>
    <lineage>
        <taxon>Bacteria</taxon>
        <taxon>Pseudomonadati</taxon>
        <taxon>Pseudomonadota</taxon>
        <taxon>Gammaproteobacteria</taxon>
        <taxon>Moraxellales</taxon>
        <taxon>Moraxellaceae</taxon>
        <taxon>Acinetobacter</taxon>
    </lineage>
</organism>
<evidence type="ECO:0000313" key="1">
    <source>
        <dbReference type="EMBL" id="QQT86185.1"/>
    </source>
</evidence>
<sequence length="55" mass="6422">MRNRFPGKCYYCSDLVTKGAGHFEKRQNAKGFRVIHAECVFKQREEKQKANEVTS</sequence>
<dbReference type="AlphaFoldDB" id="A0A7T9Z6H8"/>
<accession>A0A7T9Z6H8</accession>
<dbReference type="Proteomes" id="UP000595320">
    <property type="component" value="Chromosome"/>
</dbReference>
<name>A0A7T9Z6H8_9GAMM</name>
<proteinExistence type="predicted"/>
<dbReference type="RefSeq" id="WP_201686650.1">
    <property type="nucleotide sequence ID" value="NZ_CP068176.1"/>
</dbReference>
<gene>
    <name evidence="1" type="ORF">I6I53_15160</name>
</gene>
<protein>
    <submittedName>
        <fullName evidence="1">Uncharacterized protein</fullName>
    </submittedName>
</protein>
<reference evidence="1 2" key="1">
    <citation type="submission" date="2021-01" db="EMBL/GenBank/DDBJ databases">
        <title>FDA dAtabase for Regulatory Grade micrObial Sequences (FDA-ARGOS): Supporting development and validation of Infectious Disease Dx tests.</title>
        <authorList>
            <person name="Sproer C."/>
            <person name="Gronow S."/>
            <person name="Severitt S."/>
            <person name="Schroder I."/>
            <person name="Tallon L."/>
            <person name="Sadzewicz L."/>
            <person name="Zhao X."/>
            <person name="Boylan J."/>
            <person name="Ott S."/>
            <person name="Bowen H."/>
            <person name="Vavikolanu K."/>
            <person name="Mehta A."/>
            <person name="Aluvathingal J."/>
            <person name="Nadendla S."/>
            <person name="Lowell S."/>
            <person name="Myers T."/>
            <person name="Yan Y."/>
            <person name="Sichtig H."/>
        </authorList>
    </citation>
    <scope>NUCLEOTIDE SEQUENCE [LARGE SCALE GENOMIC DNA]</scope>
    <source>
        <strain evidence="1 2">FDAARGOS_1096</strain>
    </source>
</reference>
<dbReference type="EMBL" id="CP068176">
    <property type="protein sequence ID" value="QQT86185.1"/>
    <property type="molecule type" value="Genomic_DNA"/>
</dbReference>
<evidence type="ECO:0000313" key="2">
    <source>
        <dbReference type="Proteomes" id="UP000595320"/>
    </source>
</evidence>